<reference evidence="1 2" key="1">
    <citation type="journal article" date="2020" name="Nat. Commun.">
        <title>Genome of Tripterygium wilfordii and identification of cytochrome P450 involved in triptolide biosynthesis.</title>
        <authorList>
            <person name="Tu L."/>
            <person name="Su P."/>
            <person name="Zhang Z."/>
            <person name="Gao L."/>
            <person name="Wang J."/>
            <person name="Hu T."/>
            <person name="Zhou J."/>
            <person name="Zhang Y."/>
            <person name="Zhao Y."/>
            <person name="Liu Y."/>
            <person name="Song Y."/>
            <person name="Tong Y."/>
            <person name="Lu Y."/>
            <person name="Yang J."/>
            <person name="Xu C."/>
            <person name="Jia M."/>
            <person name="Peters R.J."/>
            <person name="Huang L."/>
            <person name="Gao W."/>
        </authorList>
    </citation>
    <scope>NUCLEOTIDE SEQUENCE [LARGE SCALE GENOMIC DNA]</scope>
    <source>
        <strain evidence="2">cv. XIE 37</strain>
        <tissue evidence="1">Leaf</tissue>
    </source>
</reference>
<name>A0A7J7DYN7_TRIWF</name>
<comment type="caution">
    <text evidence="1">The sequence shown here is derived from an EMBL/GenBank/DDBJ whole genome shotgun (WGS) entry which is preliminary data.</text>
</comment>
<evidence type="ECO:0000313" key="2">
    <source>
        <dbReference type="Proteomes" id="UP000593562"/>
    </source>
</evidence>
<gene>
    <name evidence="1" type="ORF">HS088_TW02G00384</name>
</gene>
<accession>A0A7J7DYN7</accession>
<dbReference type="InParanoid" id="A0A7J7DYN7"/>
<dbReference type="Proteomes" id="UP000593562">
    <property type="component" value="Unassembled WGS sequence"/>
</dbReference>
<protein>
    <submittedName>
        <fullName evidence="1">Uncharacterized protein</fullName>
    </submittedName>
</protein>
<keyword evidence="2" id="KW-1185">Reference proteome</keyword>
<organism evidence="1 2">
    <name type="scientific">Tripterygium wilfordii</name>
    <name type="common">Thunder God vine</name>
    <dbReference type="NCBI Taxonomy" id="458696"/>
    <lineage>
        <taxon>Eukaryota</taxon>
        <taxon>Viridiplantae</taxon>
        <taxon>Streptophyta</taxon>
        <taxon>Embryophyta</taxon>
        <taxon>Tracheophyta</taxon>
        <taxon>Spermatophyta</taxon>
        <taxon>Magnoliopsida</taxon>
        <taxon>eudicotyledons</taxon>
        <taxon>Gunneridae</taxon>
        <taxon>Pentapetalae</taxon>
        <taxon>rosids</taxon>
        <taxon>fabids</taxon>
        <taxon>Celastrales</taxon>
        <taxon>Celastraceae</taxon>
        <taxon>Tripterygium</taxon>
    </lineage>
</organism>
<sequence length="120" mass="13604">MGLWWTRWIWSFDLRGQHCLSSTGATKIYINLDIPENNEIIQSYESSSDGKDNIGGSENLFSAKIKEEEPHEYLELSKTKENIEGNESSIVDVTKGDMNKAEHEIEISPKGSGIMVYLIH</sequence>
<dbReference type="EMBL" id="JAAARO010000002">
    <property type="protein sequence ID" value="KAF5751371.1"/>
    <property type="molecule type" value="Genomic_DNA"/>
</dbReference>
<evidence type="ECO:0000313" key="1">
    <source>
        <dbReference type="EMBL" id="KAF5751371.1"/>
    </source>
</evidence>
<proteinExistence type="predicted"/>
<dbReference type="AlphaFoldDB" id="A0A7J7DYN7"/>